<dbReference type="EMBL" id="AMLP01000124">
    <property type="protein sequence ID" value="ELS54881.1"/>
    <property type="molecule type" value="Genomic_DNA"/>
</dbReference>
<dbReference type="AlphaFoldDB" id="L8PBA3"/>
<gene>
    <name evidence="1" type="ORF">STVIR_4062</name>
</gene>
<reference evidence="1 2" key="1">
    <citation type="journal article" date="2013" name="Genome Announc.">
        <title>Draft Genome Sequence of Streptomyces viridochromogenes Strain Tu57, Producer of Avilamycin.</title>
        <authorList>
            <person name="Gruning B.A."/>
            <person name="Erxleben A."/>
            <person name="Hahnlein A."/>
            <person name="Gunther S."/>
        </authorList>
    </citation>
    <scope>NUCLEOTIDE SEQUENCE [LARGE SCALE GENOMIC DNA]</scope>
    <source>
        <strain evidence="1 2">Tue57</strain>
    </source>
</reference>
<dbReference type="PATRIC" id="fig|1160705.3.peg.4018"/>
<sequence>MRAQLKNLYGTDPQDVRDGVLHEALHRPPGEAVEYIDRAALILGYDDALKQLRAAMRQDLGADGVTPRTTRVLRPRTARVSHPPLCKAQVASKCDRGVITRAIVLR</sequence>
<proteinExistence type="predicted"/>
<protein>
    <submittedName>
        <fullName evidence="1">Uncharacterized protein</fullName>
    </submittedName>
</protein>
<accession>L8PBA3</accession>
<organism evidence="1 2">
    <name type="scientific">Streptomyces viridochromogenes Tue57</name>
    <dbReference type="NCBI Taxonomy" id="1160705"/>
    <lineage>
        <taxon>Bacteria</taxon>
        <taxon>Bacillati</taxon>
        <taxon>Actinomycetota</taxon>
        <taxon>Actinomycetes</taxon>
        <taxon>Kitasatosporales</taxon>
        <taxon>Streptomycetaceae</taxon>
        <taxon>Streptomyces</taxon>
    </lineage>
</organism>
<evidence type="ECO:0000313" key="2">
    <source>
        <dbReference type="Proteomes" id="UP000011205"/>
    </source>
</evidence>
<comment type="caution">
    <text evidence="1">The sequence shown here is derived from an EMBL/GenBank/DDBJ whole genome shotgun (WGS) entry which is preliminary data.</text>
</comment>
<evidence type="ECO:0000313" key="1">
    <source>
        <dbReference type="EMBL" id="ELS54881.1"/>
    </source>
</evidence>
<name>L8PBA3_STRVR</name>
<dbReference type="Proteomes" id="UP000011205">
    <property type="component" value="Unassembled WGS sequence"/>
</dbReference>